<protein>
    <submittedName>
        <fullName evidence="2">Alpha/beta hydrolase</fullName>
    </submittedName>
</protein>
<evidence type="ECO:0000313" key="3">
    <source>
        <dbReference type="Proteomes" id="UP000253688"/>
    </source>
</evidence>
<comment type="caution">
    <text evidence="2">The sequence shown here is derived from an EMBL/GenBank/DDBJ whole genome shotgun (WGS) entry which is preliminary data.</text>
</comment>
<dbReference type="Pfam" id="PF00561">
    <property type="entry name" value="Abhydrolase_1"/>
    <property type="match status" value="1"/>
</dbReference>
<reference evidence="2 3" key="1">
    <citation type="submission" date="2018-04" db="EMBL/GenBank/DDBJ databases">
        <title>Acinetobacter junii Genome sequencing and assembly.</title>
        <authorList>
            <person name="Su J."/>
            <person name="Rensing C."/>
            <person name="Mazhar H.S."/>
        </authorList>
    </citation>
    <scope>NUCLEOTIDE SEQUENCE [LARGE SCALE GENOMIC DNA]</scope>
    <source>
        <strain evidence="2 3">SC22</strain>
    </source>
</reference>
<dbReference type="Gene3D" id="3.40.50.1820">
    <property type="entry name" value="alpha/beta hydrolase"/>
    <property type="match status" value="1"/>
</dbReference>
<dbReference type="EMBL" id="QEWH01000021">
    <property type="protein sequence ID" value="RBA49150.1"/>
    <property type="molecule type" value="Genomic_DNA"/>
</dbReference>
<keyword evidence="2" id="KW-0378">Hydrolase</keyword>
<accession>A0A365PL22</accession>
<dbReference type="InterPro" id="IPR051321">
    <property type="entry name" value="PHA/PHB_synthase"/>
</dbReference>
<dbReference type="RefSeq" id="WP_112987380.1">
    <property type="nucleotide sequence ID" value="NZ_CP131470.1"/>
</dbReference>
<dbReference type="STRING" id="40215.BVL33_04115"/>
<proteinExistence type="predicted"/>
<dbReference type="PANTHER" id="PTHR36837:SF4">
    <property type="entry name" value="BLR0908 PROTEIN"/>
    <property type="match status" value="1"/>
</dbReference>
<dbReference type="PANTHER" id="PTHR36837">
    <property type="entry name" value="POLY(3-HYDROXYALKANOATE) POLYMERASE SUBUNIT PHAC"/>
    <property type="match status" value="1"/>
</dbReference>
<evidence type="ECO:0000313" key="2">
    <source>
        <dbReference type="EMBL" id="RBA49150.1"/>
    </source>
</evidence>
<dbReference type="SUPFAM" id="SSF53474">
    <property type="entry name" value="alpha/beta-Hydrolases"/>
    <property type="match status" value="1"/>
</dbReference>
<organism evidence="2 3">
    <name type="scientific">Acinetobacter junii</name>
    <dbReference type="NCBI Taxonomy" id="40215"/>
    <lineage>
        <taxon>Bacteria</taxon>
        <taxon>Pseudomonadati</taxon>
        <taxon>Pseudomonadota</taxon>
        <taxon>Gammaproteobacteria</taxon>
        <taxon>Moraxellales</taxon>
        <taxon>Moraxellaceae</taxon>
        <taxon>Acinetobacter</taxon>
    </lineage>
</organism>
<dbReference type="InterPro" id="IPR000073">
    <property type="entry name" value="AB_hydrolase_1"/>
</dbReference>
<dbReference type="Proteomes" id="UP000253688">
    <property type="component" value="Unassembled WGS sequence"/>
</dbReference>
<sequence>MTQLPKVKDTFVNSKTAQSILKTRAGKQAAQVFSNAADRFLRGHQLALSGKTPFEVVYEREIISLRFYKADVETGENKHRVPLVIIPPLAANTLVFDLFPDRSLIRYFQNQGFDVYMIDWGTPSRRQAKYNFGTYIKIFMPDFINKIREHSGQQQLSLYGWSLGGAISLCYTSLFKDKNIKNLMILAPPINTHQSGYIGKLYQKLNTPAQWVRTNTNFRIRQIPSRYFHIHGWQNTLGFKLTDPVGNFKNYWQLLKNLNDRQFVINHATSSSFVDNMLAYPGGVMRDIILRFWIDNELSTGVVQFGEQTAYFKDIDCSVLAIGGDTDIIVTAEAVKPLMDLISSQDKQFEIVSGGHMGLVSGNQAPLHVWPVITNWLIPRSE</sequence>
<gene>
    <name evidence="2" type="ORF">DC346_04045</name>
</gene>
<evidence type="ECO:0000259" key="1">
    <source>
        <dbReference type="Pfam" id="PF00561"/>
    </source>
</evidence>
<name>A0A365PL22_ACIJU</name>
<feature type="domain" description="AB hydrolase-1" evidence="1">
    <location>
        <begin position="82"/>
        <end position="359"/>
    </location>
</feature>
<dbReference type="InterPro" id="IPR029058">
    <property type="entry name" value="AB_hydrolase_fold"/>
</dbReference>
<dbReference type="AlphaFoldDB" id="A0A365PL22"/>
<dbReference type="GO" id="GO:0016787">
    <property type="term" value="F:hydrolase activity"/>
    <property type="evidence" value="ECO:0007669"/>
    <property type="project" value="UniProtKB-KW"/>
</dbReference>